<dbReference type="Proteomes" id="UP001157418">
    <property type="component" value="Unassembled WGS sequence"/>
</dbReference>
<gene>
    <name evidence="1" type="ORF">LVIROSA_LOCUS16717</name>
</gene>
<comment type="caution">
    <text evidence="1">The sequence shown here is derived from an EMBL/GenBank/DDBJ whole genome shotgun (WGS) entry which is preliminary data.</text>
</comment>
<evidence type="ECO:0000313" key="1">
    <source>
        <dbReference type="EMBL" id="CAH1429895.1"/>
    </source>
</evidence>
<organism evidence="1 2">
    <name type="scientific">Lactuca virosa</name>
    <dbReference type="NCBI Taxonomy" id="75947"/>
    <lineage>
        <taxon>Eukaryota</taxon>
        <taxon>Viridiplantae</taxon>
        <taxon>Streptophyta</taxon>
        <taxon>Embryophyta</taxon>
        <taxon>Tracheophyta</taxon>
        <taxon>Spermatophyta</taxon>
        <taxon>Magnoliopsida</taxon>
        <taxon>eudicotyledons</taxon>
        <taxon>Gunneridae</taxon>
        <taxon>Pentapetalae</taxon>
        <taxon>asterids</taxon>
        <taxon>campanulids</taxon>
        <taxon>Asterales</taxon>
        <taxon>Asteraceae</taxon>
        <taxon>Cichorioideae</taxon>
        <taxon>Cichorieae</taxon>
        <taxon>Lactucinae</taxon>
        <taxon>Lactuca</taxon>
    </lineage>
</organism>
<name>A0AAU9MSN4_9ASTR</name>
<proteinExistence type="predicted"/>
<protein>
    <submittedName>
        <fullName evidence="1">Uncharacterized protein</fullName>
    </submittedName>
</protein>
<accession>A0AAU9MSN4</accession>
<keyword evidence="2" id="KW-1185">Reference proteome</keyword>
<reference evidence="1 2" key="1">
    <citation type="submission" date="2022-01" db="EMBL/GenBank/DDBJ databases">
        <authorList>
            <person name="Xiong W."/>
            <person name="Schranz E."/>
        </authorList>
    </citation>
    <scope>NUCLEOTIDE SEQUENCE [LARGE SCALE GENOMIC DNA]</scope>
</reference>
<dbReference type="AlphaFoldDB" id="A0AAU9MSN4"/>
<sequence length="253" mass="28646">MLGCRREGMKDVNKQDLNKFEAMPTKTCTNLRVLRMLFWGRVQMQKFLPDPFTSASPTPFNSRGSLVCQIEDNGSATWFLQDLAREQGAEGNIVISFGEVTEKSAMLEAPVLQFRNLPAVITTTTVILFKDKLVFLGSLCLLQWTRYNMLDCMKRWDRETELSRRHIIIVGAIRTTCPARETLSASRLGRLTPSIGPNSAVKEFATSVGCPLFTFLVNKKLTSEKQQWQDGCLRSTNHARNVSDMRQTTTSKR</sequence>
<dbReference type="EMBL" id="CAKMRJ010003205">
    <property type="protein sequence ID" value="CAH1429895.1"/>
    <property type="molecule type" value="Genomic_DNA"/>
</dbReference>
<evidence type="ECO:0000313" key="2">
    <source>
        <dbReference type="Proteomes" id="UP001157418"/>
    </source>
</evidence>